<name>A0A8S4REW2_9NEOP</name>
<organism evidence="1 2">
    <name type="scientific">Pararge aegeria aegeria</name>
    <dbReference type="NCBI Taxonomy" id="348720"/>
    <lineage>
        <taxon>Eukaryota</taxon>
        <taxon>Metazoa</taxon>
        <taxon>Ecdysozoa</taxon>
        <taxon>Arthropoda</taxon>
        <taxon>Hexapoda</taxon>
        <taxon>Insecta</taxon>
        <taxon>Pterygota</taxon>
        <taxon>Neoptera</taxon>
        <taxon>Endopterygota</taxon>
        <taxon>Lepidoptera</taxon>
        <taxon>Glossata</taxon>
        <taxon>Ditrysia</taxon>
        <taxon>Papilionoidea</taxon>
        <taxon>Nymphalidae</taxon>
        <taxon>Satyrinae</taxon>
        <taxon>Satyrini</taxon>
        <taxon>Parargina</taxon>
        <taxon>Pararge</taxon>
    </lineage>
</organism>
<sequence>MVSRRLRVIKAHVAKLFTVDVDTEYSTEIKKLEALSKKAHLDVSSLHKAYDLLYKCSQQLNSIMAFPFYQLSEVHPYQRGSDDRPMALFLVQLVQNQLTGNEQQRYRCTSITNPHAKPHNFVIGRDL</sequence>
<dbReference type="OrthoDB" id="7452444at2759"/>
<gene>
    <name evidence="1" type="primary">jg23675</name>
    <name evidence="1" type="ORF">PAEG_LOCUS12211</name>
</gene>
<protein>
    <submittedName>
        <fullName evidence="1">Jg23675 protein</fullName>
    </submittedName>
</protein>
<dbReference type="EMBL" id="CAKXAJ010025057">
    <property type="protein sequence ID" value="CAH2234373.1"/>
    <property type="molecule type" value="Genomic_DNA"/>
</dbReference>
<dbReference type="AlphaFoldDB" id="A0A8S4REW2"/>
<proteinExistence type="predicted"/>
<evidence type="ECO:0000313" key="1">
    <source>
        <dbReference type="EMBL" id="CAH2234373.1"/>
    </source>
</evidence>
<evidence type="ECO:0000313" key="2">
    <source>
        <dbReference type="Proteomes" id="UP000838756"/>
    </source>
</evidence>
<dbReference type="Proteomes" id="UP000838756">
    <property type="component" value="Unassembled WGS sequence"/>
</dbReference>
<accession>A0A8S4REW2</accession>
<reference evidence="1" key="1">
    <citation type="submission" date="2022-03" db="EMBL/GenBank/DDBJ databases">
        <authorList>
            <person name="Lindestad O."/>
        </authorList>
    </citation>
    <scope>NUCLEOTIDE SEQUENCE</scope>
</reference>
<comment type="caution">
    <text evidence="1">The sequence shown here is derived from an EMBL/GenBank/DDBJ whole genome shotgun (WGS) entry which is preliminary data.</text>
</comment>
<keyword evidence="2" id="KW-1185">Reference proteome</keyword>